<evidence type="ECO:0008006" key="3">
    <source>
        <dbReference type="Google" id="ProtNLM"/>
    </source>
</evidence>
<dbReference type="InterPro" id="IPR007434">
    <property type="entry name" value="FemAB-like"/>
</dbReference>
<evidence type="ECO:0000313" key="2">
    <source>
        <dbReference type="Proteomes" id="UP000002168"/>
    </source>
</evidence>
<dbReference type="eggNOG" id="COG3146">
    <property type="taxonomic scope" value="Bacteria"/>
</dbReference>
<dbReference type="RefSeq" id="WP_012324560.1">
    <property type="nucleotide sequence ID" value="NC_010506.1"/>
</dbReference>
<accession>B1KQH5</accession>
<dbReference type="KEGG" id="swd:Swoo_1930"/>
<dbReference type="Pfam" id="PF04339">
    <property type="entry name" value="FemAB_like"/>
    <property type="match status" value="1"/>
</dbReference>
<dbReference type="Gene3D" id="3.40.630.30">
    <property type="match status" value="1"/>
</dbReference>
<reference evidence="1 2" key="1">
    <citation type="submission" date="2008-02" db="EMBL/GenBank/DDBJ databases">
        <title>Complete sequence of Shewanella woodyi ATCC 51908.</title>
        <authorList>
            <consortium name="US DOE Joint Genome Institute"/>
            <person name="Copeland A."/>
            <person name="Lucas S."/>
            <person name="Lapidus A."/>
            <person name="Glavina del Rio T."/>
            <person name="Dalin E."/>
            <person name="Tice H."/>
            <person name="Bruce D."/>
            <person name="Goodwin L."/>
            <person name="Pitluck S."/>
            <person name="Sims D."/>
            <person name="Brettin T."/>
            <person name="Detter J.C."/>
            <person name="Han C."/>
            <person name="Kuske C.R."/>
            <person name="Schmutz J."/>
            <person name="Larimer F."/>
            <person name="Land M."/>
            <person name="Hauser L."/>
            <person name="Kyrpides N."/>
            <person name="Lykidis A."/>
            <person name="Zhao J.-S."/>
            <person name="Richardson P."/>
        </authorList>
    </citation>
    <scope>NUCLEOTIDE SEQUENCE [LARGE SCALE GENOMIC DNA]</scope>
    <source>
        <strain evidence="2">ATCC 51908 / MS32</strain>
    </source>
</reference>
<dbReference type="EMBL" id="CP000961">
    <property type="protein sequence ID" value="ACA86214.1"/>
    <property type="molecule type" value="Genomic_DNA"/>
</dbReference>
<dbReference type="Proteomes" id="UP000002168">
    <property type="component" value="Chromosome"/>
</dbReference>
<name>B1KQH5_SHEWM</name>
<organism evidence="1 2">
    <name type="scientific">Shewanella woodyi (strain ATCC 51908 / MS32)</name>
    <dbReference type="NCBI Taxonomy" id="392500"/>
    <lineage>
        <taxon>Bacteria</taxon>
        <taxon>Pseudomonadati</taxon>
        <taxon>Pseudomonadota</taxon>
        <taxon>Gammaproteobacteria</taxon>
        <taxon>Alteromonadales</taxon>
        <taxon>Shewanellaceae</taxon>
        <taxon>Shewanella</taxon>
    </lineage>
</organism>
<dbReference type="STRING" id="392500.Swoo_1930"/>
<dbReference type="HOGENOM" id="CLU_036032_1_0_6"/>
<dbReference type="InterPro" id="IPR016181">
    <property type="entry name" value="Acyl_CoA_acyltransferase"/>
</dbReference>
<dbReference type="PANTHER" id="PTHR47017:SF1">
    <property type="entry name" value="ACYL-COA"/>
    <property type="match status" value="1"/>
</dbReference>
<dbReference type="AlphaFoldDB" id="B1KQH5"/>
<keyword evidence="2" id="KW-1185">Reference proteome</keyword>
<dbReference type="PANTHER" id="PTHR47017">
    <property type="entry name" value="ACYL-COA"/>
    <property type="match status" value="1"/>
</dbReference>
<proteinExistence type="predicted"/>
<protein>
    <recommendedName>
        <fullName evidence="3">GNAT family N-acetyltransferase</fullName>
    </recommendedName>
</protein>
<evidence type="ECO:0000313" key="1">
    <source>
        <dbReference type="EMBL" id="ACA86214.1"/>
    </source>
</evidence>
<sequence length="405" mass="46419">MSEIQIEFIPAISLISAQEWNQLMVTSSDEGASVNPFVRHEYLAALESSGCVCAKTGWTPMHLTVLQGEKRLAVMPLYEKTHSYGEYVFDWAWAEAYERNSIDYYPKLLCAIPFTPVTGPRVGMAKSLTQSEAALVWSKITEHFSEMLQKSGYSSWHALFLTKPECDMFSKQNALSRVGTQFHWMNKGYQSFEDYLAAMNSRKRKDIRKERYRVAQHGLTMRFVDGGEVTDEQWLAFTHCYQMTYAKRSGHYGYLNLSFFKSLAQNMPQQIKLLLVETNEGDSGADYEDKQGQRIIASALYFCSDTHLYGRYWGALETIEGLHFEVCYYQGIEYCIAQGLQTFDAGAQGEHKVPRGFEPVAIYSNHDIAHPAFRDAIEHFTHQERTQISCYMKEMSQSLPFKSSD</sequence>
<dbReference type="SUPFAM" id="SSF55729">
    <property type="entry name" value="Acyl-CoA N-acyltransferases (Nat)"/>
    <property type="match status" value="1"/>
</dbReference>
<gene>
    <name evidence="1" type="ordered locus">Swoo_1930</name>
</gene>